<evidence type="ECO:0008006" key="5">
    <source>
        <dbReference type="Google" id="ProtNLM"/>
    </source>
</evidence>
<feature type="transmembrane region" description="Helical" evidence="2">
    <location>
        <begin position="452"/>
        <end position="476"/>
    </location>
</feature>
<name>A0A5S3PKV1_9RHOB</name>
<accession>A0A5S3PKV1</accession>
<feature type="compositionally biased region" description="Pro residues" evidence="1">
    <location>
        <begin position="367"/>
        <end position="378"/>
    </location>
</feature>
<dbReference type="SUPFAM" id="SSF53067">
    <property type="entry name" value="Actin-like ATPase domain"/>
    <property type="match status" value="1"/>
</dbReference>
<feature type="region of interest" description="Disordered" evidence="1">
    <location>
        <begin position="189"/>
        <end position="431"/>
    </location>
</feature>
<keyword evidence="2" id="KW-1133">Transmembrane helix</keyword>
<feature type="compositionally biased region" description="Pro residues" evidence="1">
    <location>
        <begin position="260"/>
        <end position="321"/>
    </location>
</feature>
<feature type="compositionally biased region" description="Basic and acidic residues" evidence="1">
    <location>
        <begin position="712"/>
        <end position="725"/>
    </location>
</feature>
<feature type="compositionally biased region" description="Pro residues" evidence="1">
    <location>
        <begin position="200"/>
        <end position="250"/>
    </location>
</feature>
<evidence type="ECO:0000256" key="1">
    <source>
        <dbReference type="SAM" id="MobiDB-lite"/>
    </source>
</evidence>
<protein>
    <recommendedName>
        <fullName evidence="5">Translation initiation factor 2</fullName>
    </recommendedName>
</protein>
<proteinExistence type="predicted"/>
<keyword evidence="4" id="KW-1185">Reference proteome</keyword>
<feature type="region of interest" description="Disordered" evidence="1">
    <location>
        <begin position="628"/>
        <end position="648"/>
    </location>
</feature>
<keyword evidence="2" id="KW-0472">Membrane</keyword>
<comment type="caution">
    <text evidence="3">The sequence shown here is derived from an EMBL/GenBank/DDBJ whole genome shotgun (WGS) entry which is preliminary data.</text>
</comment>
<feature type="compositionally biased region" description="Low complexity" evidence="1">
    <location>
        <begin position="409"/>
        <end position="430"/>
    </location>
</feature>
<dbReference type="Proteomes" id="UP000309550">
    <property type="component" value="Unassembled WGS sequence"/>
</dbReference>
<dbReference type="EMBL" id="VANS01000001">
    <property type="protein sequence ID" value="TMM55058.1"/>
    <property type="molecule type" value="Genomic_DNA"/>
</dbReference>
<dbReference type="RefSeq" id="WP_138661228.1">
    <property type="nucleotide sequence ID" value="NZ_VANS01000001.1"/>
</dbReference>
<dbReference type="InterPro" id="IPR043129">
    <property type="entry name" value="ATPase_NBD"/>
</dbReference>
<reference evidence="3 4" key="1">
    <citation type="submission" date="2019-05" db="EMBL/GenBank/DDBJ databases">
        <title>Sulfitobacter sabulilitoris sp. nov., isolated from a marine sand.</title>
        <authorList>
            <person name="Yoon J.-H."/>
        </authorList>
    </citation>
    <scope>NUCLEOTIDE SEQUENCE [LARGE SCALE GENOMIC DNA]</scope>
    <source>
        <strain evidence="3 4">HSMS-29</strain>
    </source>
</reference>
<gene>
    <name evidence="3" type="ORF">FDT80_05675</name>
</gene>
<organism evidence="3 4">
    <name type="scientific">Sulfitobacter sabulilitoris</name>
    <dbReference type="NCBI Taxonomy" id="2562655"/>
    <lineage>
        <taxon>Bacteria</taxon>
        <taxon>Pseudomonadati</taxon>
        <taxon>Pseudomonadota</taxon>
        <taxon>Alphaproteobacteria</taxon>
        <taxon>Rhodobacterales</taxon>
        <taxon>Roseobacteraceae</taxon>
        <taxon>Sulfitobacter</taxon>
    </lineage>
</organism>
<sequence length="892" mass="92043">MKPEFALSLSFDHIRLLHRAAGGWRAVGTVEAGSDAMSGELEVLRKTAASLEPGGVRSKLLIPDAQIKYLTLDTAGMDDAARRDAARLALDGATPYAVRDLVFDISPDGARTHVAAVARDTLDEAEAFASAHRFGPVSFVAAPQDDGFLGEPFFGPTKAAASLLAKGETVEPDGVAVVEIGAVDIPEGPVAMDAAAPDPQEVPEPAPQETPPPAPEPTPEPEPVPVPQPGPDTDPAPKPDTIPPPAPETPPEPETEPGPEPEVVPPAPAPTPEEIPPATPNETPPPVPQETPPSEPEETPPSMPDEAPPLPPTEIPMPPPGGGGQPTASQAAPGSNAPQIATGFASRRGASAGPSLGGANRSDPDSAPEPKPIAPPTKPIAAAEPSERLGFLSRRKPGPTPPARGTVSKPVAAAPRAVKPATATPTAPTEEAQRMTVFGARKSQEVGGKPRYLGLILTAALLVFLAGVAAWASVFLDEGIARLFGTERATVTTQDTAPPAPQSFAEAAEMDDASETDAAASDDAEYSAEPEETASLDPGLTDEDTAVLDALRAVPDAPAPQPEAPDAALATDPMDENALQAQYAVTGIWPMAPQVPDAPAQMSLDDLYLTSIDPISPAQDAVALPDVRTQGTDDAPASISSPSPAGTQFTLRPDGLVVASAAGALSPDGYTVFAGPPPRVPPPTPTRFETSPEQAVIDSAMTSALAQLRPRTRPDELMENNERATLDGLTRSELAGLRPRLRPETAKQATEDADDAPTAAATATSRLPNSRPGNFSQIVQSATQQPAASASAASTATVASVAPRTVTPSIPSSASVAREATLKNALNLRRINLIGVYGKPSARRALVRLSNGRYQKLEVGDRIDGGRVSAIGDSELRYQKGGRNVVLTMPNG</sequence>
<dbReference type="AlphaFoldDB" id="A0A5S3PKV1"/>
<keyword evidence="2" id="KW-0812">Transmembrane</keyword>
<evidence type="ECO:0000313" key="3">
    <source>
        <dbReference type="EMBL" id="TMM55058.1"/>
    </source>
</evidence>
<dbReference type="OrthoDB" id="7870459at2"/>
<feature type="compositionally biased region" description="Polar residues" evidence="1">
    <location>
        <begin position="765"/>
        <end position="779"/>
    </location>
</feature>
<evidence type="ECO:0000256" key="2">
    <source>
        <dbReference type="SAM" id="Phobius"/>
    </source>
</evidence>
<feature type="compositionally biased region" description="Low complexity" evidence="1">
    <location>
        <begin position="635"/>
        <end position="645"/>
    </location>
</feature>
<feature type="region of interest" description="Disordered" evidence="1">
    <location>
        <begin position="507"/>
        <end position="541"/>
    </location>
</feature>
<evidence type="ECO:0000313" key="4">
    <source>
        <dbReference type="Proteomes" id="UP000309550"/>
    </source>
</evidence>
<feature type="region of interest" description="Disordered" evidence="1">
    <location>
        <begin position="709"/>
        <end position="782"/>
    </location>
</feature>
<feature type="compositionally biased region" description="Acidic residues" evidence="1">
    <location>
        <begin position="508"/>
        <end position="541"/>
    </location>
</feature>